<feature type="non-terminal residue" evidence="2">
    <location>
        <position position="1"/>
    </location>
</feature>
<feature type="region of interest" description="Disordered" evidence="1">
    <location>
        <begin position="9"/>
        <end position="36"/>
    </location>
</feature>
<reference evidence="2 3" key="1">
    <citation type="journal article" date="2018" name="Front. Plant Sci.">
        <title>Red Clover (Trifolium pratense) and Zigzag Clover (T. medium) - A Picture of Genomic Similarities and Differences.</title>
        <authorList>
            <person name="Dluhosova J."/>
            <person name="Istvanek J."/>
            <person name="Nedelnik J."/>
            <person name="Repkova J."/>
        </authorList>
    </citation>
    <scope>NUCLEOTIDE SEQUENCE [LARGE SCALE GENOMIC DNA]</scope>
    <source>
        <strain evidence="3">cv. 10/8</strain>
        <tissue evidence="2">Leaf</tissue>
    </source>
</reference>
<sequence length="36" mass="3623">RKDILQRVAKKTNIHGGGGEVGDNGGGDAGFNRNGG</sequence>
<dbReference type="EMBL" id="LXQA010392163">
    <property type="protein sequence ID" value="MCI48835.1"/>
    <property type="molecule type" value="Genomic_DNA"/>
</dbReference>
<name>A0A392SLI3_9FABA</name>
<accession>A0A392SLI3</accession>
<keyword evidence="3" id="KW-1185">Reference proteome</keyword>
<comment type="caution">
    <text evidence="2">The sequence shown here is derived from an EMBL/GenBank/DDBJ whole genome shotgun (WGS) entry which is preliminary data.</text>
</comment>
<proteinExistence type="predicted"/>
<organism evidence="2 3">
    <name type="scientific">Trifolium medium</name>
    <dbReference type="NCBI Taxonomy" id="97028"/>
    <lineage>
        <taxon>Eukaryota</taxon>
        <taxon>Viridiplantae</taxon>
        <taxon>Streptophyta</taxon>
        <taxon>Embryophyta</taxon>
        <taxon>Tracheophyta</taxon>
        <taxon>Spermatophyta</taxon>
        <taxon>Magnoliopsida</taxon>
        <taxon>eudicotyledons</taxon>
        <taxon>Gunneridae</taxon>
        <taxon>Pentapetalae</taxon>
        <taxon>rosids</taxon>
        <taxon>fabids</taxon>
        <taxon>Fabales</taxon>
        <taxon>Fabaceae</taxon>
        <taxon>Papilionoideae</taxon>
        <taxon>50 kb inversion clade</taxon>
        <taxon>NPAAA clade</taxon>
        <taxon>Hologalegina</taxon>
        <taxon>IRL clade</taxon>
        <taxon>Trifolieae</taxon>
        <taxon>Trifolium</taxon>
    </lineage>
</organism>
<evidence type="ECO:0000313" key="2">
    <source>
        <dbReference type="EMBL" id="MCI48835.1"/>
    </source>
</evidence>
<protein>
    <submittedName>
        <fullName evidence="2">Uncharacterized protein</fullName>
    </submittedName>
</protein>
<evidence type="ECO:0000313" key="3">
    <source>
        <dbReference type="Proteomes" id="UP000265520"/>
    </source>
</evidence>
<evidence type="ECO:0000256" key="1">
    <source>
        <dbReference type="SAM" id="MobiDB-lite"/>
    </source>
</evidence>
<dbReference type="AlphaFoldDB" id="A0A392SLI3"/>
<feature type="compositionally biased region" description="Gly residues" evidence="1">
    <location>
        <begin position="15"/>
        <end position="36"/>
    </location>
</feature>
<dbReference type="Proteomes" id="UP000265520">
    <property type="component" value="Unassembled WGS sequence"/>
</dbReference>